<comment type="caution">
    <text evidence="2">The sequence shown here is derived from an EMBL/GenBank/DDBJ whole genome shotgun (WGS) entry which is preliminary data.</text>
</comment>
<keyword evidence="3" id="KW-1185">Reference proteome</keyword>
<gene>
    <name evidence="2" type="ORF">GCM10010121_025550</name>
</gene>
<dbReference type="Proteomes" id="UP000657574">
    <property type="component" value="Unassembled WGS sequence"/>
</dbReference>
<reference evidence="2" key="2">
    <citation type="submission" date="2020-09" db="EMBL/GenBank/DDBJ databases">
        <authorList>
            <person name="Sun Q."/>
            <person name="Ohkuma M."/>
        </authorList>
    </citation>
    <scope>NUCLEOTIDE SEQUENCE</scope>
    <source>
        <strain evidence="2">JCM 3086</strain>
    </source>
</reference>
<feature type="region of interest" description="Disordered" evidence="1">
    <location>
        <begin position="47"/>
        <end position="68"/>
    </location>
</feature>
<name>A0A917KH29_9ACTN</name>
<sequence length="68" mass="7133">MNQSPIGNDHALTGAGARLSNCSDLLDDFLDKIRNVETEYLRAARERHGGAGAVPAKPPGSRALDGTS</sequence>
<dbReference type="EMBL" id="BMQA01000006">
    <property type="protein sequence ID" value="GGJ13849.1"/>
    <property type="molecule type" value="Genomic_DNA"/>
</dbReference>
<protein>
    <submittedName>
        <fullName evidence="2">Uncharacterized protein</fullName>
    </submittedName>
</protein>
<proteinExistence type="predicted"/>
<organism evidence="2 3">
    <name type="scientific">Streptomyces brasiliensis</name>
    <dbReference type="NCBI Taxonomy" id="1954"/>
    <lineage>
        <taxon>Bacteria</taxon>
        <taxon>Bacillati</taxon>
        <taxon>Actinomycetota</taxon>
        <taxon>Actinomycetes</taxon>
        <taxon>Kitasatosporales</taxon>
        <taxon>Streptomycetaceae</taxon>
        <taxon>Streptomyces</taxon>
    </lineage>
</organism>
<accession>A0A917KH29</accession>
<evidence type="ECO:0000313" key="3">
    <source>
        <dbReference type="Proteomes" id="UP000657574"/>
    </source>
</evidence>
<evidence type="ECO:0000256" key="1">
    <source>
        <dbReference type="SAM" id="MobiDB-lite"/>
    </source>
</evidence>
<reference evidence="2" key="1">
    <citation type="journal article" date="2014" name="Int. J. Syst. Evol. Microbiol.">
        <title>Complete genome sequence of Corynebacterium casei LMG S-19264T (=DSM 44701T), isolated from a smear-ripened cheese.</title>
        <authorList>
            <consortium name="US DOE Joint Genome Institute (JGI-PGF)"/>
            <person name="Walter F."/>
            <person name="Albersmeier A."/>
            <person name="Kalinowski J."/>
            <person name="Ruckert C."/>
        </authorList>
    </citation>
    <scope>NUCLEOTIDE SEQUENCE</scope>
    <source>
        <strain evidence="2">JCM 3086</strain>
    </source>
</reference>
<evidence type="ECO:0000313" key="2">
    <source>
        <dbReference type="EMBL" id="GGJ13849.1"/>
    </source>
</evidence>
<dbReference type="RefSeq" id="WP_189311233.1">
    <property type="nucleotide sequence ID" value="NZ_BMQA01000006.1"/>
</dbReference>
<dbReference type="AlphaFoldDB" id="A0A917KH29"/>